<name>F0Y0F2_AURAN</name>
<proteinExistence type="predicted"/>
<dbReference type="EMBL" id="GL833122">
    <property type="protein sequence ID" value="EGB11758.1"/>
    <property type="molecule type" value="Genomic_DNA"/>
</dbReference>
<feature type="region of interest" description="Disordered" evidence="1">
    <location>
        <begin position="1"/>
        <end position="71"/>
    </location>
</feature>
<feature type="region of interest" description="Disordered" evidence="1">
    <location>
        <begin position="297"/>
        <end position="355"/>
    </location>
</feature>
<feature type="compositionally biased region" description="Basic and acidic residues" evidence="1">
    <location>
        <begin position="9"/>
        <end position="25"/>
    </location>
</feature>
<dbReference type="SUPFAM" id="SSF53448">
    <property type="entry name" value="Nucleotide-diphospho-sugar transferases"/>
    <property type="match status" value="1"/>
</dbReference>
<dbReference type="InterPro" id="IPR027417">
    <property type="entry name" value="P-loop_NTPase"/>
</dbReference>
<evidence type="ECO:0000313" key="3">
    <source>
        <dbReference type="Proteomes" id="UP000002729"/>
    </source>
</evidence>
<feature type="region of interest" description="Disordered" evidence="1">
    <location>
        <begin position="460"/>
        <end position="482"/>
    </location>
</feature>
<keyword evidence="3" id="KW-1185">Reference proteome</keyword>
<evidence type="ECO:0008006" key="4">
    <source>
        <dbReference type="Google" id="ProtNLM"/>
    </source>
</evidence>
<reference evidence="2 3" key="1">
    <citation type="journal article" date="2011" name="Proc. Natl. Acad. Sci. U.S.A.">
        <title>Niche of harmful alga Aureococcus anophagefferens revealed through ecogenomics.</title>
        <authorList>
            <person name="Gobler C.J."/>
            <person name="Berry D.L."/>
            <person name="Dyhrman S.T."/>
            <person name="Wilhelm S.W."/>
            <person name="Salamov A."/>
            <person name="Lobanov A.V."/>
            <person name="Zhang Y."/>
            <person name="Collier J.L."/>
            <person name="Wurch L.L."/>
            <person name="Kustka A.B."/>
            <person name="Dill B.D."/>
            <person name="Shah M."/>
            <person name="VerBerkmoes N.C."/>
            <person name="Kuo A."/>
            <person name="Terry A."/>
            <person name="Pangilinan J."/>
            <person name="Lindquist E.A."/>
            <person name="Lucas S."/>
            <person name="Paulsen I.T."/>
            <person name="Hattenrath-Lehmann T.K."/>
            <person name="Talmage S.C."/>
            <person name="Walker E.A."/>
            <person name="Koch F."/>
            <person name="Burson A.M."/>
            <person name="Marcoval M.A."/>
            <person name="Tang Y.Z."/>
            <person name="Lecleir G.R."/>
            <person name="Coyne K.J."/>
            <person name="Berg G.M."/>
            <person name="Bertrand E.M."/>
            <person name="Saito M.A."/>
            <person name="Gladyshev V.N."/>
            <person name="Grigoriev I.V."/>
        </authorList>
    </citation>
    <scope>NUCLEOTIDE SEQUENCE [LARGE SCALE GENOMIC DNA]</scope>
    <source>
        <strain evidence="3">CCMP 1984</strain>
    </source>
</reference>
<dbReference type="InParanoid" id="F0Y0F2"/>
<feature type="compositionally biased region" description="Basic and acidic residues" evidence="1">
    <location>
        <begin position="151"/>
        <end position="161"/>
    </location>
</feature>
<dbReference type="InterPro" id="IPR029044">
    <property type="entry name" value="Nucleotide-diphossugar_trans"/>
</dbReference>
<dbReference type="Gene3D" id="3.40.50.300">
    <property type="entry name" value="P-loop containing nucleotide triphosphate hydrolases"/>
    <property type="match status" value="1"/>
</dbReference>
<dbReference type="KEGG" id="aaf:AURANDRAFT_61537"/>
<dbReference type="Gene3D" id="3.90.550.10">
    <property type="entry name" value="Spore Coat Polysaccharide Biosynthesis Protein SpsA, Chain A"/>
    <property type="match status" value="1"/>
</dbReference>
<evidence type="ECO:0000313" key="2">
    <source>
        <dbReference type="EMBL" id="EGB11758.1"/>
    </source>
</evidence>
<organism evidence="3">
    <name type="scientific">Aureococcus anophagefferens</name>
    <name type="common">Harmful bloom alga</name>
    <dbReference type="NCBI Taxonomy" id="44056"/>
    <lineage>
        <taxon>Eukaryota</taxon>
        <taxon>Sar</taxon>
        <taxon>Stramenopiles</taxon>
        <taxon>Ochrophyta</taxon>
        <taxon>Pelagophyceae</taxon>
        <taxon>Pelagomonadales</taxon>
        <taxon>Pelagomonadaceae</taxon>
        <taxon>Aureococcus</taxon>
    </lineage>
</organism>
<feature type="compositionally biased region" description="Low complexity" evidence="1">
    <location>
        <begin position="138"/>
        <end position="149"/>
    </location>
</feature>
<feature type="compositionally biased region" description="Basic and acidic residues" evidence="1">
    <location>
        <begin position="48"/>
        <end position="61"/>
    </location>
</feature>
<dbReference type="Proteomes" id="UP000002729">
    <property type="component" value="Unassembled WGS sequence"/>
</dbReference>
<sequence length="2093" mass="227547">MAAQAPEEPQYHSDDRMSTHSDDPPRCLPLQQRWNDFAAGLPPPPPKPTEEPRYRSDDPRRHSTWGTRPVSQEEFAEIAAAGGPTVAMWDAYFLQQKIDNPERFGAPPSNVYDDIARDAAAAGDDGSALTPEDAPAPDNSSLDDLSSQDTAGREAQAKEMQAKLNARAGGDKPHGLFGMMSDAPRAAADDDDEDEEFDGVVERWMARNAPEALRSWAEDETTATVDALHADYVAMIGEHWSNVCDDEDLPFVVREDMDVLSLREVALKHMIAVKGVELFLEVCEDFLKFNETDEEYFERHKRGGGTPSWQKRERGSSRGSSRPNSRGSDLGGGDDDLGGGGDDDESDFDSNESAPEWRHGAAIVEMAAYYRCIGTRGASMRAGASLSSPPAGVVLPGEVVRGLELATVEGKARVRVEAAAGAGWATLALFVPDGRASDGAAPAAEADDVAALLKRDVEARLHSQDPKARPRRRGYGAAKPTALPIDPRPLPRSFAWDAHPLVSVVAPTTPSRRWAHASLYACFDRQTWPNKELVVLETGRPGDPSLGWPRMGSNGWAPAAKKAAAAKTRRPESEFFKALGDGRVAYVHEDADHPIGVKRNRLGSLAKGQIIVQFDDDDVYLADYVDRMVGALLNGSPAAAAEPRLATLGAYCCYDAARGVVCEENVVTEDARGDHVGDKHSRWWGYGFSYAYTRAVLDKCAQFPPTGFGEDYALVVDAADAGAACAAFVDSTADPVCLHVLHGHSSSRTYAGRRVMGADEVAARYGPEIVALTGEDPGAVGAAIRERRAARDRDRERRLARRRRGASRHYVFVHIPKAAGASFMKDSPKFMMAGDTLRGSQETAARSPVTFARLKAKQPSSRVVFLRHPLQLVYSQFLYCKYVLKRKMPGFPRGRGDEGEAGGLDAWADHVSGGRDAYKCYHPRDVQFRFVVGAGDARAPEGVPANVGAAAARRALDADFSMVGVVEAYRESLCLFRWLGDRRTPPAYCGCGATAAFPKVEHAHRMKYNSSVLAVAPVSRAALAGLVAAQDVLLYVHGLSVFERRVEEARNATGVQLVCPETLRGLWARALDLACALRPYPGDLLRDAYDRSCYEYFDVADRAWRQHDQPRSAMMRWSWAALPLASATTLASWCRVLRSSTVRQPCWGAGELRRRSRVSKARTLGEKLAWGASAADGRPISPSEGGQDLWLWDHHLRWLRRPIAYADFGSNDWLHTSNTYFLDACVESAGVCVEASAHYAGGYATYGRNCTLVTACLSDAERTVEWAEFGGERGGSTRSGVLADNKSWRNFKNKSRVARLTKRCTTGAAALGGRRLDWLNVDAEGHELAILKGTLPNVTVDVVSVEANDKAVGAYLRARGYALAKRFRVARGHFDDVYTRPGFALLAPAAWRDERCAAPGEDTALSPAAPPRCGVARLLRCSLKNPAGFGFRIAVLNGCLRAATLLNATLLFDRHTFYRTRAGYGIDERTSDGLLWLDAVLDGALPNGTALERLRAAGCLEPDGFEMALPGPARRGGVEAWWAAHGAAIARDLRDSPAAVVSVRAANSNRREGDAPFASHDFSATAAFFRAALLRAAAVRPAPAHALGRFRGGFANVAVHVRNGDRLPQGRKRAIQVRFDLSLPGRAYAKHARLNLDDAYYARALELLRNASATPLHVVLFGASVTQPDERGHDFLRDAAGAASTLPAYAASRFPSSAVVIDNDAFNDLAHFAFADVFVAARSQFSYAALALSRGVALRPADFRGRSPGLPARVVVTMLRRTRRAWLVAAVAAAADRSPTATEFVRCKSRAGVYGAAWLSRASTLAAIPDFVDKEALEYATFHLHQYASVSLKTVKDVFWTNHVSGYEHNLWPRYGDAVAKERVTVMLKHLQKGLCGPRRDAFHASARGGATLVAVPFYGGRARDGNRSASAADRAAMANTGTAHSRADRGVKLRSLHAVLCSGLRVARSALVGVCTRRDYDDVAQAVLARLPRDRAAVELLDCGAAPGHLPFQLLRRVQAALRGATGSWIDGRKPVDYVLYDEADQTLHFESGRDLSHVFAVLDAVGRSFVVPQRYEKRWGADPALVDQKNLSRSMNKCPTNKFPPIFQDAT</sequence>
<dbReference type="eggNOG" id="ENOG502SZ19">
    <property type="taxonomic scope" value="Eukaryota"/>
</dbReference>
<gene>
    <name evidence="2" type="ORF">AURANDRAFT_61537</name>
</gene>
<feature type="compositionally biased region" description="Low complexity" evidence="1">
    <location>
        <begin position="317"/>
        <end position="328"/>
    </location>
</feature>
<dbReference type="RefSeq" id="XP_009034094.1">
    <property type="nucleotide sequence ID" value="XM_009035846.1"/>
</dbReference>
<feature type="compositionally biased region" description="Acidic residues" evidence="1">
    <location>
        <begin position="332"/>
        <end position="350"/>
    </location>
</feature>
<dbReference type="CDD" id="cd00761">
    <property type="entry name" value="Glyco_tranf_GTA_type"/>
    <property type="match status" value="1"/>
</dbReference>
<evidence type="ECO:0000256" key="1">
    <source>
        <dbReference type="SAM" id="MobiDB-lite"/>
    </source>
</evidence>
<dbReference type="OrthoDB" id="434408at2759"/>
<protein>
    <recommendedName>
        <fullName evidence="4">Methyltransferase FkbM domain-containing protein</fullName>
    </recommendedName>
</protein>
<accession>F0Y0F2</accession>
<dbReference type="GeneID" id="20223509"/>
<feature type="region of interest" description="Disordered" evidence="1">
    <location>
        <begin position="122"/>
        <end position="192"/>
    </location>
</feature>